<comment type="caution">
    <text evidence="1">The sequence shown here is derived from an EMBL/GenBank/DDBJ whole genome shotgun (WGS) entry which is preliminary data.</text>
</comment>
<proteinExistence type="predicted"/>
<gene>
    <name evidence="1" type="ORF">QE152_g36262</name>
</gene>
<dbReference type="EMBL" id="JASPKY010000643">
    <property type="protein sequence ID" value="KAK9687440.1"/>
    <property type="molecule type" value="Genomic_DNA"/>
</dbReference>
<sequence length="159" mass="18838">MEKNIEEDANPNKLKQLLEEFYKLEGNNMPEKRKRLNHYIIKIKQNIRDDQELSAFTKMLKTDDIKQQKLKIEILLQLRRNDQLLHMLKEADLISTAKITTNLIFLSDMFSQMKCEDFFKNIVPFIPFSATEKIINRLVKVLTDEDLAEGYFEANNDQI</sequence>
<organism evidence="1 2">
    <name type="scientific">Popillia japonica</name>
    <name type="common">Japanese beetle</name>
    <dbReference type="NCBI Taxonomy" id="7064"/>
    <lineage>
        <taxon>Eukaryota</taxon>
        <taxon>Metazoa</taxon>
        <taxon>Ecdysozoa</taxon>
        <taxon>Arthropoda</taxon>
        <taxon>Hexapoda</taxon>
        <taxon>Insecta</taxon>
        <taxon>Pterygota</taxon>
        <taxon>Neoptera</taxon>
        <taxon>Endopterygota</taxon>
        <taxon>Coleoptera</taxon>
        <taxon>Polyphaga</taxon>
        <taxon>Scarabaeiformia</taxon>
        <taxon>Scarabaeidae</taxon>
        <taxon>Rutelinae</taxon>
        <taxon>Popillia</taxon>
    </lineage>
</organism>
<name>A0AAW1IDS9_POPJA</name>
<protein>
    <submittedName>
        <fullName evidence="1">Uncharacterized protein</fullName>
    </submittedName>
</protein>
<dbReference type="Proteomes" id="UP001458880">
    <property type="component" value="Unassembled WGS sequence"/>
</dbReference>
<reference evidence="1 2" key="1">
    <citation type="journal article" date="2024" name="BMC Genomics">
        <title>De novo assembly and annotation of Popillia japonica's genome with initial clues to its potential as an invasive pest.</title>
        <authorList>
            <person name="Cucini C."/>
            <person name="Boschi S."/>
            <person name="Funari R."/>
            <person name="Cardaioli E."/>
            <person name="Iannotti N."/>
            <person name="Marturano G."/>
            <person name="Paoli F."/>
            <person name="Bruttini M."/>
            <person name="Carapelli A."/>
            <person name="Frati F."/>
            <person name="Nardi F."/>
        </authorList>
    </citation>
    <scope>NUCLEOTIDE SEQUENCE [LARGE SCALE GENOMIC DNA]</scope>
    <source>
        <strain evidence="1">DMR45628</strain>
    </source>
</reference>
<evidence type="ECO:0000313" key="1">
    <source>
        <dbReference type="EMBL" id="KAK9687440.1"/>
    </source>
</evidence>
<accession>A0AAW1IDS9</accession>
<keyword evidence="2" id="KW-1185">Reference proteome</keyword>
<dbReference type="AlphaFoldDB" id="A0AAW1IDS9"/>
<evidence type="ECO:0000313" key="2">
    <source>
        <dbReference type="Proteomes" id="UP001458880"/>
    </source>
</evidence>